<dbReference type="AlphaFoldDB" id="A0A261UGT3"/>
<dbReference type="Gene3D" id="3.40.50.620">
    <property type="entry name" value="HUPs"/>
    <property type="match status" value="1"/>
</dbReference>
<keyword evidence="4" id="KW-1185">Reference proteome</keyword>
<evidence type="ECO:0000259" key="2">
    <source>
        <dbReference type="Pfam" id="PF00582"/>
    </source>
</evidence>
<proteinExistence type="inferred from homology"/>
<sequence length="160" mass="17752">MYDKILVPVDGSETGRRALEQAARLATLCKAKIRLLHVLDTLLYSNGFERPEVYVHQVHPSMLRTGHRILTEARHFLEQRGVPCDCHLEECDDRRVSEIIVDHARQWGADVIVMGTHGRRGANRLLMGSDAELVARTAAVPVLLVRLLESEQAAPAGASA</sequence>
<dbReference type="Proteomes" id="UP000215767">
    <property type="component" value="Unassembled WGS sequence"/>
</dbReference>
<evidence type="ECO:0000313" key="4">
    <source>
        <dbReference type="Proteomes" id="UP000215767"/>
    </source>
</evidence>
<dbReference type="CDD" id="cd00293">
    <property type="entry name" value="USP-like"/>
    <property type="match status" value="1"/>
</dbReference>
<organism evidence="3 4">
    <name type="scientific">Bordetella genomosp. 11</name>
    <dbReference type="NCBI Taxonomy" id="1416808"/>
    <lineage>
        <taxon>Bacteria</taxon>
        <taxon>Pseudomonadati</taxon>
        <taxon>Pseudomonadota</taxon>
        <taxon>Betaproteobacteria</taxon>
        <taxon>Burkholderiales</taxon>
        <taxon>Alcaligenaceae</taxon>
        <taxon>Bordetella</taxon>
    </lineage>
</organism>
<dbReference type="SUPFAM" id="SSF52402">
    <property type="entry name" value="Adenine nucleotide alpha hydrolases-like"/>
    <property type="match status" value="1"/>
</dbReference>
<dbReference type="EMBL" id="NEVS01000004">
    <property type="protein sequence ID" value="OZI60727.1"/>
    <property type="molecule type" value="Genomic_DNA"/>
</dbReference>
<comment type="similarity">
    <text evidence="1">Belongs to the universal stress protein A family.</text>
</comment>
<evidence type="ECO:0000256" key="1">
    <source>
        <dbReference type="ARBA" id="ARBA00008791"/>
    </source>
</evidence>
<reference evidence="4" key="1">
    <citation type="submission" date="2017-05" db="EMBL/GenBank/DDBJ databases">
        <title>Complete and WGS of Bordetella genogroups.</title>
        <authorList>
            <person name="Spilker T."/>
            <person name="Lipuma J."/>
        </authorList>
    </citation>
    <scope>NUCLEOTIDE SEQUENCE [LARGE SCALE GENOMIC DNA]</scope>
    <source>
        <strain evidence="4">AU8856</strain>
    </source>
</reference>
<dbReference type="PANTHER" id="PTHR46268:SF15">
    <property type="entry name" value="UNIVERSAL STRESS PROTEIN HP_0031"/>
    <property type="match status" value="1"/>
</dbReference>
<dbReference type="OrthoDB" id="8547832at2"/>
<dbReference type="Pfam" id="PF00582">
    <property type="entry name" value="Usp"/>
    <property type="match status" value="1"/>
</dbReference>
<name>A0A261UGT3_9BORD</name>
<feature type="domain" description="UspA" evidence="2">
    <location>
        <begin position="1"/>
        <end position="146"/>
    </location>
</feature>
<dbReference type="PRINTS" id="PR01438">
    <property type="entry name" value="UNVRSLSTRESS"/>
</dbReference>
<evidence type="ECO:0000313" key="3">
    <source>
        <dbReference type="EMBL" id="OZI60727.1"/>
    </source>
</evidence>
<protein>
    <recommendedName>
        <fullName evidence="2">UspA domain-containing protein</fullName>
    </recommendedName>
</protein>
<accession>A0A261UGT3</accession>
<dbReference type="InterPro" id="IPR006016">
    <property type="entry name" value="UspA"/>
</dbReference>
<dbReference type="PANTHER" id="PTHR46268">
    <property type="entry name" value="STRESS RESPONSE PROTEIN NHAX"/>
    <property type="match status" value="1"/>
</dbReference>
<dbReference type="InterPro" id="IPR014729">
    <property type="entry name" value="Rossmann-like_a/b/a_fold"/>
</dbReference>
<gene>
    <name evidence="3" type="ORF">CAL28_15180</name>
</gene>
<dbReference type="RefSeq" id="WP_094842133.1">
    <property type="nucleotide sequence ID" value="NZ_NEVS01000004.1"/>
</dbReference>
<dbReference type="InterPro" id="IPR006015">
    <property type="entry name" value="Universal_stress_UspA"/>
</dbReference>
<comment type="caution">
    <text evidence="3">The sequence shown here is derived from an EMBL/GenBank/DDBJ whole genome shotgun (WGS) entry which is preliminary data.</text>
</comment>